<keyword evidence="1" id="KW-0285">Flavoprotein</keyword>
<keyword evidence="5" id="KW-1185">Reference proteome</keyword>
<dbReference type="PANTHER" id="PTHR43656:SF2">
    <property type="entry name" value="BINDING OXIDOREDUCTASE, PUTATIVE (AFU_ORTHOLOGUE AFUA_2G08260)-RELATED"/>
    <property type="match status" value="1"/>
</dbReference>
<dbReference type="OrthoDB" id="9772736at2"/>
<comment type="caution">
    <text evidence="4">The sequence shown here is derived from an EMBL/GenBank/DDBJ whole genome shotgun (WGS) entry which is preliminary data.</text>
</comment>
<proteinExistence type="predicted"/>
<dbReference type="AlphaFoldDB" id="A0A2U2XCA5"/>
<dbReference type="EMBL" id="QFRJ01000006">
    <property type="protein sequence ID" value="PWH85393.1"/>
    <property type="molecule type" value="Genomic_DNA"/>
</dbReference>
<sequence>MKNSPETPVQFKNGSIMKNRFMLAPMTNTQSHEDGTLSDDEFNWLSMRAKGQFGLVMTCASHVQKIGQGFPGQLGIFSDKHIEGHRKLAAEIKSHGSLAVVQLHHAGMRTPKELIGEAPVCPSVNEKTGARALSAKEVEQLKIDFIDAAIRAKKAGYDGVEVHGAHGYILTQFLSAEINYRTDEYGGSLENRSRLLFEIVEGIRKSCGEEFLLGVRLSPERFGMDLLEVKEVCQRFIKEDKIDFLDISLWDVFKMPEVEEYQDQSLMDHFIELDYGNIKLTVAGKIKNGQDVHQALSSGIDFVSIGQSAILHHDFAKKVIENPNFEPVKTPVSEDYLKQEGLGEDFIHYMKRWDGFVEEK</sequence>
<evidence type="ECO:0000256" key="2">
    <source>
        <dbReference type="ARBA" id="ARBA00023002"/>
    </source>
</evidence>
<protein>
    <submittedName>
        <fullName evidence="4">NADH:flavin oxidoreductase</fullName>
    </submittedName>
</protein>
<dbReference type="InterPro" id="IPR051799">
    <property type="entry name" value="NADH_flavin_oxidoreductase"/>
</dbReference>
<reference evidence="4 5" key="1">
    <citation type="submission" date="2018-05" db="EMBL/GenBank/DDBJ databases">
        <title>Brumimicrobium oceani sp. nov., isolated from coastal sediment.</title>
        <authorList>
            <person name="Kou Y."/>
        </authorList>
    </citation>
    <scope>NUCLEOTIDE SEQUENCE [LARGE SCALE GENOMIC DNA]</scope>
    <source>
        <strain evidence="4 5">C305</strain>
    </source>
</reference>
<accession>A0A2U2XCA5</accession>
<feature type="domain" description="NADH:flavin oxidoreductase/NADH oxidase N-terminal" evidence="3">
    <location>
        <begin position="7"/>
        <end position="322"/>
    </location>
</feature>
<name>A0A2U2XCA5_9FLAO</name>
<dbReference type="CDD" id="cd02803">
    <property type="entry name" value="OYE_like_FMN_family"/>
    <property type="match status" value="1"/>
</dbReference>
<evidence type="ECO:0000256" key="1">
    <source>
        <dbReference type="ARBA" id="ARBA00022630"/>
    </source>
</evidence>
<reference evidence="4 5" key="2">
    <citation type="submission" date="2018-05" db="EMBL/GenBank/DDBJ databases">
        <authorList>
            <person name="Lanie J.A."/>
            <person name="Ng W.-L."/>
            <person name="Kazmierczak K.M."/>
            <person name="Andrzejewski T.M."/>
            <person name="Davidsen T.M."/>
            <person name="Wayne K.J."/>
            <person name="Tettelin H."/>
            <person name="Glass J.I."/>
            <person name="Rusch D."/>
            <person name="Podicherti R."/>
            <person name="Tsui H.-C.T."/>
            <person name="Winkler M.E."/>
        </authorList>
    </citation>
    <scope>NUCLEOTIDE SEQUENCE [LARGE SCALE GENOMIC DNA]</scope>
    <source>
        <strain evidence="4 5">C305</strain>
    </source>
</reference>
<dbReference type="InterPro" id="IPR013785">
    <property type="entry name" value="Aldolase_TIM"/>
</dbReference>
<dbReference type="PANTHER" id="PTHR43656">
    <property type="entry name" value="BINDING OXIDOREDUCTASE, PUTATIVE (AFU_ORTHOLOGUE AFUA_2G08260)-RELATED"/>
    <property type="match status" value="1"/>
</dbReference>
<dbReference type="GO" id="GO:0010181">
    <property type="term" value="F:FMN binding"/>
    <property type="evidence" value="ECO:0007669"/>
    <property type="project" value="InterPro"/>
</dbReference>
<dbReference type="Pfam" id="PF00724">
    <property type="entry name" value="Oxidored_FMN"/>
    <property type="match status" value="1"/>
</dbReference>
<dbReference type="InterPro" id="IPR001155">
    <property type="entry name" value="OxRdtase_FMN_N"/>
</dbReference>
<dbReference type="GO" id="GO:0016491">
    <property type="term" value="F:oxidoreductase activity"/>
    <property type="evidence" value="ECO:0007669"/>
    <property type="project" value="UniProtKB-KW"/>
</dbReference>
<organism evidence="4 5">
    <name type="scientific">Brumimicrobium oceani</name>
    <dbReference type="NCBI Taxonomy" id="2100725"/>
    <lineage>
        <taxon>Bacteria</taxon>
        <taxon>Pseudomonadati</taxon>
        <taxon>Bacteroidota</taxon>
        <taxon>Flavobacteriia</taxon>
        <taxon>Flavobacteriales</taxon>
        <taxon>Crocinitomicaceae</taxon>
        <taxon>Brumimicrobium</taxon>
    </lineage>
</organism>
<dbReference type="RefSeq" id="WP_109359474.1">
    <property type="nucleotide sequence ID" value="NZ_QFRJ01000006.1"/>
</dbReference>
<evidence type="ECO:0000313" key="4">
    <source>
        <dbReference type="EMBL" id="PWH85393.1"/>
    </source>
</evidence>
<dbReference type="Gene3D" id="3.20.20.70">
    <property type="entry name" value="Aldolase class I"/>
    <property type="match status" value="1"/>
</dbReference>
<dbReference type="Proteomes" id="UP000245370">
    <property type="component" value="Unassembled WGS sequence"/>
</dbReference>
<dbReference type="SUPFAM" id="SSF51395">
    <property type="entry name" value="FMN-linked oxidoreductases"/>
    <property type="match status" value="1"/>
</dbReference>
<gene>
    <name evidence="4" type="ORF">DIT68_09025</name>
</gene>
<evidence type="ECO:0000259" key="3">
    <source>
        <dbReference type="Pfam" id="PF00724"/>
    </source>
</evidence>
<evidence type="ECO:0000313" key="5">
    <source>
        <dbReference type="Proteomes" id="UP000245370"/>
    </source>
</evidence>
<keyword evidence="2" id="KW-0560">Oxidoreductase</keyword>